<accession>A0A179FHC0</accession>
<reference evidence="2 3" key="1">
    <citation type="journal article" date="2016" name="PLoS Pathog.">
        <title>Biosynthesis of antibiotic leucinostatins in bio-control fungus Purpureocillium lilacinum and their inhibition on phytophthora revealed by genome mining.</title>
        <authorList>
            <person name="Wang G."/>
            <person name="Liu Z."/>
            <person name="Lin R."/>
            <person name="Li E."/>
            <person name="Mao Z."/>
            <person name="Ling J."/>
            <person name="Yang Y."/>
            <person name="Yin W.B."/>
            <person name="Xie B."/>
        </authorList>
    </citation>
    <scope>NUCLEOTIDE SEQUENCE [LARGE SCALE GENOMIC DNA]</scope>
    <source>
        <strain evidence="2">170</strain>
    </source>
</reference>
<dbReference type="AlphaFoldDB" id="A0A179FHC0"/>
<organism evidence="2 3">
    <name type="scientific">Pochonia chlamydosporia 170</name>
    <dbReference type="NCBI Taxonomy" id="1380566"/>
    <lineage>
        <taxon>Eukaryota</taxon>
        <taxon>Fungi</taxon>
        <taxon>Dikarya</taxon>
        <taxon>Ascomycota</taxon>
        <taxon>Pezizomycotina</taxon>
        <taxon>Sordariomycetes</taxon>
        <taxon>Hypocreomycetidae</taxon>
        <taxon>Hypocreales</taxon>
        <taxon>Clavicipitaceae</taxon>
        <taxon>Pochonia</taxon>
    </lineage>
</organism>
<evidence type="ECO:0000256" key="1">
    <source>
        <dbReference type="SAM" id="MobiDB-lite"/>
    </source>
</evidence>
<feature type="compositionally biased region" description="Polar residues" evidence="1">
    <location>
        <begin position="406"/>
        <end position="416"/>
    </location>
</feature>
<protein>
    <submittedName>
        <fullName evidence="2">Uncharacterized protein</fullName>
    </submittedName>
</protein>
<evidence type="ECO:0000313" key="3">
    <source>
        <dbReference type="Proteomes" id="UP000078397"/>
    </source>
</evidence>
<feature type="compositionally biased region" description="Basic residues" evidence="1">
    <location>
        <begin position="417"/>
        <end position="430"/>
    </location>
</feature>
<evidence type="ECO:0000313" key="2">
    <source>
        <dbReference type="EMBL" id="OAQ64936.1"/>
    </source>
</evidence>
<dbReference type="KEGG" id="pchm:VFPPC_06119"/>
<dbReference type="STRING" id="1380566.A0A179FHC0"/>
<proteinExistence type="predicted"/>
<keyword evidence="3" id="KW-1185">Reference proteome</keyword>
<dbReference type="EMBL" id="LSBJ02000005">
    <property type="protein sequence ID" value="OAQ64936.1"/>
    <property type="molecule type" value="Genomic_DNA"/>
</dbReference>
<gene>
    <name evidence="2" type="ORF">VFPPC_06119</name>
</gene>
<dbReference type="OrthoDB" id="4754366at2759"/>
<dbReference type="GeneID" id="28849204"/>
<feature type="region of interest" description="Disordered" evidence="1">
    <location>
        <begin position="352"/>
        <end position="522"/>
    </location>
</feature>
<sequence>MSKVNVADKATLRATSIFSAVFRKRLDAAQQHWKSANQGANFNKQEFENSILGPVQPIIDDEWSTDDEAWFMSTWEKSSSKPALETISQDHARLLKLWKTCCKILKVSPLSIISPRHGLVYAVESLGPETESPNNSQRQLWSEPFCKVLLKLICHSFWKADARNLTAAIQYAVICRDDDRRPWKLASSNSSCEAMQTMRDVVSSVRARGLHDLCSGYYAAQIANGREPSLDYSFFCHLGSLIKTQATPKPANFSPHHPPVLAVGVSDLEIIETALNTFSSCGYPIFSDSSIMAQATKCLRSQNVFPRGKALREVHIRSFLHEARMAYREAFASKSISRPSPQILAPLPATVRAGTTPAPTAPTPQTANNTIVIDDEDETRLAPALLTPGKSSQMENTQKDHKSPEVTANRSTNKGSHNNRSHHRGYRSRSNRWNQGQRSTHSQSSTMNHGIANRGSYSSSPLGPRHENRVRPSQPRIMSSSTSVDYYPDRFYRPRRGLVDFDGPENDPAQSFRRRFGHSRWM</sequence>
<comment type="caution">
    <text evidence="2">The sequence shown here is derived from an EMBL/GenBank/DDBJ whole genome shotgun (WGS) entry which is preliminary data.</text>
</comment>
<dbReference type="Proteomes" id="UP000078397">
    <property type="component" value="Unassembled WGS sequence"/>
</dbReference>
<feature type="compositionally biased region" description="Low complexity" evidence="1">
    <location>
        <begin position="352"/>
        <end position="367"/>
    </location>
</feature>
<feature type="compositionally biased region" description="Basic residues" evidence="1">
    <location>
        <begin position="512"/>
        <end position="522"/>
    </location>
</feature>
<name>A0A179FHC0_METCM</name>
<dbReference type="RefSeq" id="XP_018142250.1">
    <property type="nucleotide sequence ID" value="XM_018285210.1"/>
</dbReference>
<feature type="compositionally biased region" description="Polar residues" evidence="1">
    <location>
        <begin position="431"/>
        <end position="448"/>
    </location>
</feature>